<protein>
    <recommendedName>
        <fullName evidence="3">Polynucleotide 5'-hydroxyl-kinase GRC3</fullName>
    </recommendedName>
    <alternativeName>
        <fullName evidence="2">Polynucleotide 5'-hydroxyl-kinase grc3</fullName>
    </alternativeName>
</protein>
<evidence type="ECO:0000259" key="9">
    <source>
        <dbReference type="Pfam" id="PF06807"/>
    </source>
</evidence>
<keyword evidence="4 8" id="KW-0507">mRNA processing</keyword>
<dbReference type="InterPro" id="IPR032319">
    <property type="entry name" value="CLP1_P"/>
</dbReference>
<comment type="similarity">
    <text evidence="8">Belongs to the Clp1 family. Clp1 subfamily.</text>
</comment>
<organism evidence="12 13">
    <name type="scientific">Coemansia spiralis</name>
    <dbReference type="NCBI Taxonomy" id="417178"/>
    <lineage>
        <taxon>Eukaryota</taxon>
        <taxon>Fungi</taxon>
        <taxon>Fungi incertae sedis</taxon>
        <taxon>Zoopagomycota</taxon>
        <taxon>Kickxellomycotina</taxon>
        <taxon>Kickxellomycetes</taxon>
        <taxon>Kickxellales</taxon>
        <taxon>Kickxellaceae</taxon>
        <taxon>Coemansia</taxon>
    </lineage>
</organism>
<feature type="domain" description="Clp1 N-terminal" evidence="10">
    <location>
        <begin position="15"/>
        <end position="101"/>
    </location>
</feature>
<evidence type="ECO:0000256" key="5">
    <source>
        <dbReference type="ARBA" id="ARBA00022741"/>
    </source>
</evidence>
<dbReference type="AlphaFoldDB" id="A0A9W8KWJ3"/>
<dbReference type="InterPro" id="IPR038238">
    <property type="entry name" value="Clp1_C_sf"/>
</dbReference>
<proteinExistence type="inferred from homology"/>
<comment type="caution">
    <text evidence="12">The sequence shown here is derived from an EMBL/GenBank/DDBJ whole genome shotgun (WGS) entry which is preliminary data.</text>
</comment>
<evidence type="ECO:0000256" key="2">
    <source>
        <dbReference type="ARBA" id="ARBA00018706"/>
    </source>
</evidence>
<dbReference type="GO" id="GO:0031124">
    <property type="term" value="P:mRNA 3'-end processing"/>
    <property type="evidence" value="ECO:0007669"/>
    <property type="project" value="UniProtKB-UniRule"/>
</dbReference>
<dbReference type="GO" id="GO:0005849">
    <property type="term" value="C:mRNA cleavage factor complex"/>
    <property type="evidence" value="ECO:0007669"/>
    <property type="project" value="UniProtKB-UniRule"/>
</dbReference>
<dbReference type="OrthoDB" id="258143at2759"/>
<keyword evidence="6 8" id="KW-0067">ATP-binding</keyword>
<feature type="binding site" evidence="8">
    <location>
        <position position="20"/>
    </location>
    <ligand>
        <name>ATP</name>
        <dbReference type="ChEBI" id="CHEBI:30616"/>
    </ligand>
</feature>
<reference evidence="12" key="1">
    <citation type="submission" date="2022-07" db="EMBL/GenBank/DDBJ databases">
        <title>Phylogenomic reconstructions and comparative analyses of Kickxellomycotina fungi.</title>
        <authorList>
            <person name="Reynolds N.K."/>
            <person name="Stajich J.E."/>
            <person name="Barry K."/>
            <person name="Grigoriev I.V."/>
            <person name="Crous P."/>
            <person name="Smith M.E."/>
        </authorList>
    </citation>
    <scope>NUCLEOTIDE SEQUENCE</scope>
    <source>
        <strain evidence="12">NRRL 3115</strain>
    </source>
</reference>
<gene>
    <name evidence="8 12" type="primary">CLP1</name>
    <name evidence="12" type="ORF">GGI25_004572</name>
</gene>
<evidence type="ECO:0000259" key="10">
    <source>
        <dbReference type="Pfam" id="PF16573"/>
    </source>
</evidence>
<evidence type="ECO:0000256" key="4">
    <source>
        <dbReference type="ARBA" id="ARBA00022664"/>
    </source>
</evidence>
<dbReference type="Pfam" id="PF06807">
    <property type="entry name" value="Clp1"/>
    <property type="match status" value="1"/>
</dbReference>
<dbReference type="InterPro" id="IPR038239">
    <property type="entry name" value="Clp1_N_sf"/>
</dbReference>
<evidence type="ECO:0000259" key="11">
    <source>
        <dbReference type="Pfam" id="PF16575"/>
    </source>
</evidence>
<dbReference type="InterPro" id="IPR045116">
    <property type="entry name" value="Clp1/Grc3"/>
</dbReference>
<sequence length="408" mass="44393">MAPPILASVTKEWTLVAGEEFRFEVDFKNKIELRLKNGHAEYFGAELGPLATYAFTGENGAVFSWQGCTLEITGECQAYVGTETPMGSYINTHMALQQQRVSGVGPRVMIVGPNDSGKTSLARVLINYAVRQGVRPIFVSLDPLNASVTVPGTLSATPMTKVVGIEAGFMGNAPMTPLVWQFGHDTPSDNPALFKLLVDRLAAAVDRRADASGLIIDTRGTDMDHAIQKLRITTLLVIGDERMYHAVLQKYPELQVVKLSRSGGTVSRDPVFRQQANARAIRQYFYGTTGEPAMSFSTVAGFQDTKVVMAESGVAPSSTLPVGEEPRLEDTRVVAVDNETLTHAILAITNVDSDKDLDEGVLGAQAVGFVNVTRVDTEKERFTMISPVPGRLPKRVLLYGNVKWMETL</sequence>
<dbReference type="SUPFAM" id="SSF52540">
    <property type="entry name" value="P-loop containing nucleoside triphosphate hydrolases"/>
    <property type="match status" value="1"/>
</dbReference>
<dbReference type="GO" id="GO:0051731">
    <property type="term" value="F:polynucleotide 5'-hydroxyl-kinase activity"/>
    <property type="evidence" value="ECO:0007669"/>
    <property type="project" value="InterPro"/>
</dbReference>
<keyword evidence="7 8" id="KW-0539">Nucleus</keyword>
<feature type="domain" description="Clp1 C-terminal" evidence="9">
    <location>
        <begin position="296"/>
        <end position="406"/>
    </location>
</feature>
<keyword evidence="5 8" id="KW-0547">Nucleotide-binding</keyword>
<dbReference type="InterPro" id="IPR028606">
    <property type="entry name" value="Clp1"/>
</dbReference>
<dbReference type="PANTHER" id="PTHR12755">
    <property type="entry name" value="CLEAVAGE/POLYADENYLATION FACTOR IA SUBUNIT CLP1P"/>
    <property type="match status" value="1"/>
</dbReference>
<evidence type="ECO:0000256" key="6">
    <source>
        <dbReference type="ARBA" id="ARBA00022840"/>
    </source>
</evidence>
<evidence type="ECO:0000256" key="1">
    <source>
        <dbReference type="ARBA" id="ARBA00004123"/>
    </source>
</evidence>
<evidence type="ECO:0000256" key="8">
    <source>
        <dbReference type="HAMAP-Rule" id="MF_03035"/>
    </source>
</evidence>
<dbReference type="HAMAP" id="MF_03035">
    <property type="entry name" value="Clp1"/>
    <property type="match status" value="1"/>
</dbReference>
<keyword evidence="12" id="KW-0808">Transferase</keyword>
<evidence type="ECO:0000256" key="7">
    <source>
        <dbReference type="ARBA" id="ARBA00023242"/>
    </source>
</evidence>
<evidence type="ECO:0000256" key="3">
    <source>
        <dbReference type="ARBA" id="ARBA00019824"/>
    </source>
</evidence>
<dbReference type="Pfam" id="PF16573">
    <property type="entry name" value="CLP1_N"/>
    <property type="match status" value="1"/>
</dbReference>
<dbReference type="Pfam" id="PF16575">
    <property type="entry name" value="CLP1_P"/>
    <property type="match status" value="1"/>
</dbReference>
<dbReference type="EMBL" id="JANBTW010000063">
    <property type="protein sequence ID" value="KAJ2673825.1"/>
    <property type="molecule type" value="Genomic_DNA"/>
</dbReference>
<feature type="domain" description="Clp1 P-loop" evidence="11">
    <location>
        <begin position="112"/>
        <end position="287"/>
    </location>
</feature>
<dbReference type="Proteomes" id="UP001151518">
    <property type="component" value="Unassembled WGS sequence"/>
</dbReference>
<evidence type="ECO:0000313" key="13">
    <source>
        <dbReference type="Proteomes" id="UP001151518"/>
    </source>
</evidence>
<comment type="subunit">
    <text evidence="8">Component of a pre-mRNA cleavage factor complex. Interacts directly with PCF11.</text>
</comment>
<dbReference type="PANTHER" id="PTHR12755:SF6">
    <property type="entry name" value="POLYRIBONUCLEOTIDE 5'-HYDROXYL-KINASE CLP1"/>
    <property type="match status" value="1"/>
</dbReference>
<evidence type="ECO:0000313" key="12">
    <source>
        <dbReference type="EMBL" id="KAJ2673825.1"/>
    </source>
</evidence>
<accession>A0A9W8KWJ3</accession>
<dbReference type="Gene3D" id="2.60.120.1030">
    <property type="entry name" value="Clp1, DNA binding domain"/>
    <property type="match status" value="1"/>
</dbReference>
<dbReference type="GO" id="GO:0005524">
    <property type="term" value="F:ATP binding"/>
    <property type="evidence" value="ECO:0007669"/>
    <property type="project" value="UniProtKB-UniRule"/>
</dbReference>
<name>A0A9W8KWJ3_9FUNG</name>
<dbReference type="InterPro" id="IPR010655">
    <property type="entry name" value="Clp1_C"/>
</dbReference>
<dbReference type="Gene3D" id="3.40.50.300">
    <property type="entry name" value="P-loop containing nucleotide triphosphate hydrolases"/>
    <property type="match status" value="1"/>
</dbReference>
<comment type="subcellular location">
    <subcellularLocation>
        <location evidence="1 8">Nucleus</location>
    </subcellularLocation>
</comment>
<feature type="binding site" evidence="8">
    <location>
        <begin position="115"/>
        <end position="120"/>
    </location>
    <ligand>
        <name>ATP</name>
        <dbReference type="ChEBI" id="CHEBI:30616"/>
    </ligand>
</feature>
<dbReference type="InterPro" id="IPR032324">
    <property type="entry name" value="Clp1_N"/>
</dbReference>
<dbReference type="GO" id="GO:0006388">
    <property type="term" value="P:tRNA splicing, via endonucleolytic cleavage and ligation"/>
    <property type="evidence" value="ECO:0007669"/>
    <property type="project" value="TreeGrafter"/>
</dbReference>
<dbReference type="Gene3D" id="2.40.30.330">
    <property type="entry name" value="Pre-mRNA cleavage complex subunit Clp1, C-terminal domain"/>
    <property type="match status" value="1"/>
</dbReference>
<comment type="caution">
    <text evidence="8">Lacks conserved residue(s) required for the propagation of feature annotation.</text>
</comment>
<comment type="function">
    <text evidence="8">Required for endonucleolytic cleavage during polyadenylation-dependent pre-mRNA 3'-end formation.</text>
</comment>
<dbReference type="InterPro" id="IPR027417">
    <property type="entry name" value="P-loop_NTPase"/>
</dbReference>